<dbReference type="SUPFAM" id="SSF48452">
    <property type="entry name" value="TPR-like"/>
    <property type="match status" value="2"/>
</dbReference>
<keyword evidence="6" id="KW-1185">Reference proteome</keyword>
<dbReference type="Proteomes" id="UP000198820">
    <property type="component" value="Unassembled WGS sequence"/>
</dbReference>
<keyword evidence="2" id="KW-0175">Coiled coil</keyword>
<keyword evidence="3" id="KW-0812">Transmembrane</keyword>
<dbReference type="InterPro" id="IPR050640">
    <property type="entry name" value="Bact_2-comp_sensor_kinase"/>
</dbReference>
<dbReference type="InterPro" id="IPR011990">
    <property type="entry name" value="TPR-like_helical_dom_sf"/>
</dbReference>
<keyword evidence="1" id="KW-0802">TPR repeat</keyword>
<dbReference type="Pfam" id="PF06580">
    <property type="entry name" value="His_kinase"/>
    <property type="match status" value="1"/>
</dbReference>
<name>A0A1H4AGG5_9FLAO</name>
<dbReference type="GO" id="GO:0016020">
    <property type="term" value="C:membrane"/>
    <property type="evidence" value="ECO:0007669"/>
    <property type="project" value="InterPro"/>
</dbReference>
<feature type="repeat" description="TPR" evidence="1">
    <location>
        <begin position="222"/>
        <end position="255"/>
    </location>
</feature>
<evidence type="ECO:0000256" key="1">
    <source>
        <dbReference type="PROSITE-ProRule" id="PRU00339"/>
    </source>
</evidence>
<dbReference type="GO" id="GO:0000155">
    <property type="term" value="F:phosphorelay sensor kinase activity"/>
    <property type="evidence" value="ECO:0007669"/>
    <property type="project" value="InterPro"/>
</dbReference>
<dbReference type="AlphaFoldDB" id="A0A1H4AGG5"/>
<dbReference type="PANTHER" id="PTHR34220">
    <property type="entry name" value="SENSOR HISTIDINE KINASE YPDA"/>
    <property type="match status" value="1"/>
</dbReference>
<evidence type="ECO:0000256" key="3">
    <source>
        <dbReference type="SAM" id="Phobius"/>
    </source>
</evidence>
<dbReference type="InterPro" id="IPR036890">
    <property type="entry name" value="HATPase_C_sf"/>
</dbReference>
<reference evidence="5 6" key="1">
    <citation type="submission" date="2016-10" db="EMBL/GenBank/DDBJ databases">
        <authorList>
            <person name="de Groot N.N."/>
        </authorList>
    </citation>
    <scope>NUCLEOTIDE SEQUENCE [LARGE SCALE GENOMIC DNA]</scope>
    <source>
        <strain evidence="5 6">DSM 23581</strain>
    </source>
</reference>
<dbReference type="STRING" id="908615.SAMN05421540_10517"/>
<evidence type="ECO:0000256" key="2">
    <source>
        <dbReference type="SAM" id="Coils"/>
    </source>
</evidence>
<evidence type="ECO:0000259" key="4">
    <source>
        <dbReference type="Pfam" id="PF06580"/>
    </source>
</evidence>
<dbReference type="PROSITE" id="PS50005">
    <property type="entry name" value="TPR"/>
    <property type="match status" value="2"/>
</dbReference>
<evidence type="ECO:0000313" key="6">
    <source>
        <dbReference type="Proteomes" id="UP000198820"/>
    </source>
</evidence>
<dbReference type="Gene3D" id="3.30.565.10">
    <property type="entry name" value="Histidine kinase-like ATPase, C-terminal domain"/>
    <property type="match status" value="1"/>
</dbReference>
<feature type="repeat" description="TPR" evidence="1">
    <location>
        <begin position="303"/>
        <end position="336"/>
    </location>
</feature>
<protein>
    <submittedName>
        <fullName evidence="5">Tetratricopeptide repeat-containing protein</fullName>
    </submittedName>
</protein>
<gene>
    <name evidence="5" type="ORF">SAMN05421540_10517</name>
</gene>
<keyword evidence="3" id="KW-0472">Membrane</keyword>
<feature type="domain" description="Signal transduction histidine kinase internal region" evidence="4">
    <location>
        <begin position="480"/>
        <end position="558"/>
    </location>
</feature>
<keyword evidence="3" id="KW-1133">Transmembrane helix</keyword>
<sequence>MKPQLTLILSSKNVFYKVLKVVLLICYVISFNQLSAQQKSKIDSLKSLVKNTTVAKLKVDYQMKLARQIHREQHNEAIEISYAEDAVNLALKINDTLLYAKALDNLGLLNRYHQLYDQALNLHIKAFKLVEDKDVETLQKMIFANNAGVAARYNQKYDTSISYYMKALSIAEKENDLKNIGIACNGIGNALSGLPGREDESLSYFERALKTQLELGNTLGAAMNYLSIADYYVDKKDYVTARQYLQKLLKLNQDRNDIFGLAITYEYFGTSYLKEAKNYDKAISYYEKSFDLFKELKNKRKVAGLLYRIGQVNYNKKNYNKAEDYFSESLEISQQINQLGLIIANTFKISQLLEKKGDYKKALEFYKISETYEDSIKIEDQNIKIEALTRQYNLEKKESHIQLLEKDKALQKAVVEQQKEQLERRRIVTILLSIGLIFILIIFALQYRNYRTKKKTSERISKEEKEKMNAIYERNIAQAEILVTRLRVNPHFLFNSLNAITYLIQSEQNAKAIKYLKIFSRYTRMVLETSKHHVIPLQEELKLAQYYMMLEENRFEKDFIFNITGDNSEKIENVFIPPLLLQPFLENAIWHGLLLSENPEKKLSIHIVINQHKAQIIIKDNGVGRDKNKNRKRKKPHKSMGMQIIKERIELYNKSNPGKISLKIIDKKDEDGNALGTEIHINLNQN</sequence>
<dbReference type="Pfam" id="PF13424">
    <property type="entry name" value="TPR_12"/>
    <property type="match status" value="2"/>
</dbReference>
<feature type="coiled-coil region" evidence="2">
    <location>
        <begin position="378"/>
        <end position="425"/>
    </location>
</feature>
<dbReference type="SMART" id="SM00028">
    <property type="entry name" value="TPR"/>
    <property type="match status" value="6"/>
</dbReference>
<feature type="transmembrane region" description="Helical" evidence="3">
    <location>
        <begin position="427"/>
        <end position="445"/>
    </location>
</feature>
<dbReference type="InterPro" id="IPR010559">
    <property type="entry name" value="Sig_transdc_His_kin_internal"/>
</dbReference>
<dbReference type="SUPFAM" id="SSF55874">
    <property type="entry name" value="ATPase domain of HSP90 chaperone/DNA topoisomerase II/histidine kinase"/>
    <property type="match status" value="1"/>
</dbReference>
<dbReference type="RefSeq" id="WP_093242418.1">
    <property type="nucleotide sequence ID" value="NZ_FNQF01000005.1"/>
</dbReference>
<dbReference type="Gene3D" id="1.25.40.10">
    <property type="entry name" value="Tetratricopeptide repeat domain"/>
    <property type="match status" value="2"/>
</dbReference>
<dbReference type="InterPro" id="IPR019734">
    <property type="entry name" value="TPR_rpt"/>
</dbReference>
<dbReference type="Pfam" id="PF13181">
    <property type="entry name" value="TPR_8"/>
    <property type="match status" value="1"/>
</dbReference>
<dbReference type="PANTHER" id="PTHR34220:SF7">
    <property type="entry name" value="SENSOR HISTIDINE KINASE YPDA"/>
    <property type="match status" value="1"/>
</dbReference>
<accession>A0A1H4AGG5</accession>
<dbReference type="EMBL" id="FNQF01000005">
    <property type="protein sequence ID" value="SEA34664.1"/>
    <property type="molecule type" value="Genomic_DNA"/>
</dbReference>
<evidence type="ECO:0000313" key="5">
    <source>
        <dbReference type="EMBL" id="SEA34664.1"/>
    </source>
</evidence>
<organism evidence="5 6">
    <name type="scientific">Psychroflexus halocasei</name>
    <dbReference type="NCBI Taxonomy" id="908615"/>
    <lineage>
        <taxon>Bacteria</taxon>
        <taxon>Pseudomonadati</taxon>
        <taxon>Bacteroidota</taxon>
        <taxon>Flavobacteriia</taxon>
        <taxon>Flavobacteriales</taxon>
        <taxon>Flavobacteriaceae</taxon>
        <taxon>Psychroflexus</taxon>
    </lineage>
</organism>
<proteinExistence type="predicted"/>